<accession>A0A9Q0LCU4</accession>
<gene>
    <name evidence="2" type="ORF">M0811_11294</name>
</gene>
<dbReference type="EMBL" id="JAPDFW010000099">
    <property type="protein sequence ID" value="KAJ5070090.1"/>
    <property type="molecule type" value="Genomic_DNA"/>
</dbReference>
<comment type="caution">
    <text evidence="2">The sequence shown here is derived from an EMBL/GenBank/DDBJ whole genome shotgun (WGS) entry which is preliminary data.</text>
</comment>
<name>A0A9Q0LCU4_ANAIG</name>
<dbReference type="Gene3D" id="1.10.238.10">
    <property type="entry name" value="EF-hand"/>
    <property type="match status" value="1"/>
</dbReference>
<feature type="coiled-coil region" evidence="1">
    <location>
        <begin position="153"/>
        <end position="198"/>
    </location>
</feature>
<proteinExistence type="predicted"/>
<dbReference type="Proteomes" id="UP001149090">
    <property type="component" value="Unassembled WGS sequence"/>
</dbReference>
<evidence type="ECO:0000313" key="3">
    <source>
        <dbReference type="Proteomes" id="UP001149090"/>
    </source>
</evidence>
<dbReference type="AlphaFoldDB" id="A0A9Q0LCU4"/>
<keyword evidence="3" id="KW-1185">Reference proteome</keyword>
<protein>
    <submittedName>
        <fullName evidence="2">Uncharacterized protein</fullName>
    </submittedName>
</protein>
<keyword evidence="1" id="KW-0175">Coiled coil</keyword>
<sequence>MKMKKKGTIFCQIFNLNPEEPLNIIKIMKEILEFSTSDSNQQITILFNSWNLNENKILDKDQLDKLIQDIYFLINCLEFKKFVGNINDYIENLNQEYKDKFYKGIQQLFPKKEIDEKIDNLFKYLNLKEDEGINLKNFQEYCDKNPENFVIEFLNAIKLLIELEEEKEKYIEKLKEEKEDYEKRIKNLEQKLDQILNIPSPKKGDIVEFQFYKGFYINFEKRLILHQVDITETIFGSPSKNLKGKIINYEEKEVKFDNYCWPKCSKYYEVYCKSLNK</sequence>
<organism evidence="2 3">
    <name type="scientific">Anaeramoeba ignava</name>
    <name type="common">Anaerobic marine amoeba</name>
    <dbReference type="NCBI Taxonomy" id="1746090"/>
    <lineage>
        <taxon>Eukaryota</taxon>
        <taxon>Metamonada</taxon>
        <taxon>Anaeramoebidae</taxon>
        <taxon>Anaeramoeba</taxon>
    </lineage>
</organism>
<evidence type="ECO:0000256" key="1">
    <source>
        <dbReference type="SAM" id="Coils"/>
    </source>
</evidence>
<evidence type="ECO:0000313" key="2">
    <source>
        <dbReference type="EMBL" id="KAJ5070090.1"/>
    </source>
</evidence>
<reference evidence="2" key="1">
    <citation type="submission" date="2022-10" db="EMBL/GenBank/DDBJ databases">
        <title>Novel sulphate-reducing endosymbionts in the free-living metamonad Anaeramoeba.</title>
        <authorList>
            <person name="Jerlstrom-Hultqvist J."/>
            <person name="Cepicka I."/>
            <person name="Gallot-Lavallee L."/>
            <person name="Salas-Leiva D."/>
            <person name="Curtis B.A."/>
            <person name="Zahonova K."/>
            <person name="Pipaliya S."/>
            <person name="Dacks J."/>
            <person name="Roger A.J."/>
        </authorList>
    </citation>
    <scope>NUCLEOTIDE SEQUENCE</scope>
    <source>
        <strain evidence="2">BMAN</strain>
    </source>
</reference>